<evidence type="ECO:0000256" key="1">
    <source>
        <dbReference type="SAM" id="MobiDB-lite"/>
    </source>
</evidence>
<sequence length="360" mass="39087">MSTTNSPTTTPVSTTTPIPTTTPTNNINDSTFPACVALKKEIQQPVKTDTDTAKTACLEIERLRTDADVKKHAKDVVKDMVLGSLSMAMPLGALVNNLTSKSKSTNEQKQTFINNVQTVLNTVTSTDSSNICNNLTELKQTNLYDETTCLKIRGDICSSISNDEIKLKCIEKIMPGSGQAINKIKQTNDAILKNDCQIINFINELSKISSDTQTQALVKALQDAKGVGNNNTVSGSTCNDVKNTINAASYINGLNCCSQRIDLNQLNKADYCGMSNELIQSNVADITNNCLLKNNILTDNSNNISTDIKTNNEPKQSGDTRPSVVWIIVGLIILFVVIGLIGGGIYAFYWYNSKKTKGLL</sequence>
<keyword evidence="2" id="KW-1133">Transmembrane helix</keyword>
<keyword evidence="2" id="KW-0812">Transmembrane</keyword>
<evidence type="ECO:0000313" key="3">
    <source>
        <dbReference type="EMBL" id="QHT76921.1"/>
    </source>
</evidence>
<accession>A0A6C0H8K3</accession>
<evidence type="ECO:0000256" key="2">
    <source>
        <dbReference type="SAM" id="Phobius"/>
    </source>
</evidence>
<dbReference type="EMBL" id="MN739907">
    <property type="protein sequence ID" value="QHT76921.1"/>
    <property type="molecule type" value="Genomic_DNA"/>
</dbReference>
<organism evidence="3">
    <name type="scientific">viral metagenome</name>
    <dbReference type="NCBI Taxonomy" id="1070528"/>
    <lineage>
        <taxon>unclassified sequences</taxon>
        <taxon>metagenomes</taxon>
        <taxon>organismal metagenomes</taxon>
    </lineage>
</organism>
<protein>
    <submittedName>
        <fullName evidence="3">Uncharacterized protein</fullName>
    </submittedName>
</protein>
<dbReference type="AlphaFoldDB" id="A0A6C0H8K3"/>
<feature type="region of interest" description="Disordered" evidence="1">
    <location>
        <begin position="1"/>
        <end position="27"/>
    </location>
</feature>
<reference evidence="3" key="1">
    <citation type="journal article" date="2020" name="Nature">
        <title>Giant virus diversity and host interactions through global metagenomics.</title>
        <authorList>
            <person name="Schulz F."/>
            <person name="Roux S."/>
            <person name="Paez-Espino D."/>
            <person name="Jungbluth S."/>
            <person name="Walsh D.A."/>
            <person name="Denef V.J."/>
            <person name="McMahon K.D."/>
            <person name="Konstantinidis K.T."/>
            <person name="Eloe-Fadrosh E.A."/>
            <person name="Kyrpides N.C."/>
            <person name="Woyke T."/>
        </authorList>
    </citation>
    <scope>NUCLEOTIDE SEQUENCE</scope>
    <source>
        <strain evidence="3">GVMAG-M-3300023179-82</strain>
    </source>
</reference>
<keyword evidence="2" id="KW-0472">Membrane</keyword>
<name>A0A6C0H8K3_9ZZZZ</name>
<proteinExistence type="predicted"/>
<feature type="transmembrane region" description="Helical" evidence="2">
    <location>
        <begin position="324"/>
        <end position="351"/>
    </location>
</feature>